<dbReference type="EMBL" id="JAGPXC010000001">
    <property type="protein sequence ID" value="KAH6660277.1"/>
    <property type="molecule type" value="Genomic_DNA"/>
</dbReference>
<gene>
    <name evidence="3" type="ORF">BKA67DRAFT_641401</name>
</gene>
<dbReference type="PROSITE" id="PS50181">
    <property type="entry name" value="FBOX"/>
    <property type="match status" value="1"/>
</dbReference>
<dbReference type="AlphaFoldDB" id="A0A9P8UXZ3"/>
<dbReference type="GeneID" id="70134665"/>
<dbReference type="SUPFAM" id="SSF81383">
    <property type="entry name" value="F-box domain"/>
    <property type="match status" value="1"/>
</dbReference>
<sequence length="501" mass="57491">MAAVEGEKSRLLTMPLEILQQIVRHLTTPEYAQLRLTCKHLEASVFNAFSKEFFRKKQFMLTLFSLQALVDISKSRLADGLKHIIINVERPSRHLMPAHLPNVRATADVRRRTNSYRETYIDHLALIESGHDIDMMAQAFANLKNLETVELRDFDSESRYRDNTSWRSYGKTTYIQETGAQLEIPGDHGRFSNAMDGGNDWASRLFQNMLRALGRTSIRPTRFEVNLRRSGLDDKAFKIQKYDESSIVSVLAKLETFYMDLSSNFIFAQVASQDQDNGATQCFSYYLRKFLRHIDKIQHLRLNFKRFTGSEVQDFLSWLSKTPQTSSLNTDAQNPDVLPDAPPSVLFRNLQRLEIGKLAVESNTLLALLRKHKATLRAVQFHLVSIVDNSSYHSRVNHWSKFFGHMAKAGLDLNHITMSLLSQEKFTVYKRHVSFKDCPRGPRVWEGQDLPGALKDLMDTVTVDWPTEDTDSGRVESDEDSDDDSLGDLIDDEIEELNAYE</sequence>
<evidence type="ECO:0000313" key="4">
    <source>
        <dbReference type="Proteomes" id="UP000758603"/>
    </source>
</evidence>
<feature type="domain" description="F-box" evidence="2">
    <location>
        <begin position="8"/>
        <end position="57"/>
    </location>
</feature>
<organism evidence="3 4">
    <name type="scientific">Truncatella angustata</name>
    <dbReference type="NCBI Taxonomy" id="152316"/>
    <lineage>
        <taxon>Eukaryota</taxon>
        <taxon>Fungi</taxon>
        <taxon>Dikarya</taxon>
        <taxon>Ascomycota</taxon>
        <taxon>Pezizomycotina</taxon>
        <taxon>Sordariomycetes</taxon>
        <taxon>Xylariomycetidae</taxon>
        <taxon>Amphisphaeriales</taxon>
        <taxon>Sporocadaceae</taxon>
        <taxon>Truncatella</taxon>
    </lineage>
</organism>
<dbReference type="Proteomes" id="UP000758603">
    <property type="component" value="Unassembled WGS sequence"/>
</dbReference>
<dbReference type="InterPro" id="IPR036047">
    <property type="entry name" value="F-box-like_dom_sf"/>
</dbReference>
<feature type="compositionally biased region" description="Acidic residues" evidence="1">
    <location>
        <begin position="477"/>
        <end position="488"/>
    </location>
</feature>
<evidence type="ECO:0000256" key="1">
    <source>
        <dbReference type="SAM" id="MobiDB-lite"/>
    </source>
</evidence>
<proteinExistence type="predicted"/>
<accession>A0A9P8UXZ3</accession>
<dbReference type="RefSeq" id="XP_045964408.1">
    <property type="nucleotide sequence ID" value="XM_046105774.1"/>
</dbReference>
<dbReference type="Pfam" id="PF00646">
    <property type="entry name" value="F-box"/>
    <property type="match status" value="1"/>
</dbReference>
<dbReference type="SMART" id="SM00256">
    <property type="entry name" value="FBOX"/>
    <property type="match status" value="1"/>
</dbReference>
<dbReference type="OrthoDB" id="5279008at2759"/>
<evidence type="ECO:0000259" key="2">
    <source>
        <dbReference type="PROSITE" id="PS50181"/>
    </source>
</evidence>
<feature type="region of interest" description="Disordered" evidence="1">
    <location>
        <begin position="464"/>
        <end position="488"/>
    </location>
</feature>
<name>A0A9P8UXZ3_9PEZI</name>
<evidence type="ECO:0000313" key="3">
    <source>
        <dbReference type="EMBL" id="KAH6660277.1"/>
    </source>
</evidence>
<comment type="caution">
    <text evidence="3">The sequence shown here is derived from an EMBL/GenBank/DDBJ whole genome shotgun (WGS) entry which is preliminary data.</text>
</comment>
<protein>
    <recommendedName>
        <fullName evidence="2">F-box domain-containing protein</fullName>
    </recommendedName>
</protein>
<dbReference type="InterPro" id="IPR001810">
    <property type="entry name" value="F-box_dom"/>
</dbReference>
<keyword evidence="4" id="KW-1185">Reference proteome</keyword>
<reference evidence="3" key="1">
    <citation type="journal article" date="2021" name="Nat. Commun.">
        <title>Genetic determinants of endophytism in the Arabidopsis root mycobiome.</title>
        <authorList>
            <person name="Mesny F."/>
            <person name="Miyauchi S."/>
            <person name="Thiergart T."/>
            <person name="Pickel B."/>
            <person name="Atanasova L."/>
            <person name="Karlsson M."/>
            <person name="Huettel B."/>
            <person name="Barry K.W."/>
            <person name="Haridas S."/>
            <person name="Chen C."/>
            <person name="Bauer D."/>
            <person name="Andreopoulos W."/>
            <person name="Pangilinan J."/>
            <person name="LaButti K."/>
            <person name="Riley R."/>
            <person name="Lipzen A."/>
            <person name="Clum A."/>
            <person name="Drula E."/>
            <person name="Henrissat B."/>
            <person name="Kohler A."/>
            <person name="Grigoriev I.V."/>
            <person name="Martin F.M."/>
            <person name="Hacquard S."/>
        </authorList>
    </citation>
    <scope>NUCLEOTIDE SEQUENCE</scope>
    <source>
        <strain evidence="3">MPI-SDFR-AT-0073</strain>
    </source>
</reference>